<reference evidence="3 4" key="1">
    <citation type="submission" date="2009-02" db="EMBL/GenBank/DDBJ databases">
        <title>Sequencing of the draft genome and assembly of Dethiobacter alkaliphilus AHT 1.</title>
        <authorList>
            <consortium name="US DOE Joint Genome Institute (JGI-PGF)"/>
            <person name="Lucas S."/>
            <person name="Copeland A."/>
            <person name="Lapidus A."/>
            <person name="Glavina del Rio T."/>
            <person name="Dalin E."/>
            <person name="Tice H."/>
            <person name="Bruce D."/>
            <person name="Goodwin L."/>
            <person name="Pitluck S."/>
            <person name="Larimer F."/>
            <person name="Land M.L."/>
            <person name="Hauser L."/>
            <person name="Muyzer G."/>
        </authorList>
    </citation>
    <scope>NUCLEOTIDE SEQUENCE [LARGE SCALE GENOMIC DNA]</scope>
    <source>
        <strain evidence="3 4">AHT 1</strain>
    </source>
</reference>
<accession>C0GEP9</accession>
<proteinExistence type="predicted"/>
<dbReference type="SUPFAM" id="SSF48695">
    <property type="entry name" value="Multiheme cytochromes"/>
    <property type="match status" value="1"/>
</dbReference>
<dbReference type="GO" id="GO:0016491">
    <property type="term" value="F:oxidoreductase activity"/>
    <property type="evidence" value="ECO:0007669"/>
    <property type="project" value="TreeGrafter"/>
</dbReference>
<comment type="caution">
    <text evidence="3">The sequence shown here is derived from an EMBL/GenBank/DDBJ whole genome shotgun (WGS) entry which is preliminary data.</text>
</comment>
<name>C0GEP9_DETAL</name>
<dbReference type="RefSeq" id="WP_008515377.1">
    <property type="nucleotide sequence ID" value="NZ_ACJM01000004.1"/>
</dbReference>
<dbReference type="Gene3D" id="3.90.10.10">
    <property type="entry name" value="Cytochrome C3"/>
    <property type="match status" value="1"/>
</dbReference>
<keyword evidence="1 2" id="KW-0732">Signal</keyword>
<gene>
    <name evidence="3" type="ORF">DealDRAFT_0958</name>
</gene>
<protein>
    <submittedName>
        <fullName evidence="3">Uncharacterized protein</fullName>
    </submittedName>
</protein>
<dbReference type="AlphaFoldDB" id="C0GEP9"/>
<evidence type="ECO:0000313" key="4">
    <source>
        <dbReference type="Proteomes" id="UP000006443"/>
    </source>
</evidence>
<keyword evidence="4" id="KW-1185">Reference proteome</keyword>
<dbReference type="InterPro" id="IPR051829">
    <property type="entry name" value="Multiheme_Cytochr_ET"/>
</dbReference>
<dbReference type="Proteomes" id="UP000006443">
    <property type="component" value="Unassembled WGS sequence"/>
</dbReference>
<feature type="signal peptide" evidence="2">
    <location>
        <begin position="1"/>
        <end position="22"/>
    </location>
</feature>
<dbReference type="EMBL" id="ACJM01000004">
    <property type="protein sequence ID" value="EEG78081.1"/>
    <property type="molecule type" value="Genomic_DNA"/>
</dbReference>
<dbReference type="STRING" id="555088.DealDRAFT_0958"/>
<dbReference type="InterPro" id="IPR036280">
    <property type="entry name" value="Multihaem_cyt_sf"/>
</dbReference>
<evidence type="ECO:0000256" key="1">
    <source>
        <dbReference type="ARBA" id="ARBA00022729"/>
    </source>
</evidence>
<dbReference type="PANTHER" id="PTHR35038">
    <property type="entry name" value="DISSIMILATORY SULFITE REDUCTASE SIRA"/>
    <property type="match status" value="1"/>
</dbReference>
<evidence type="ECO:0000256" key="2">
    <source>
        <dbReference type="SAM" id="SignalP"/>
    </source>
</evidence>
<feature type="chain" id="PRO_5002898235" evidence="2">
    <location>
        <begin position="23"/>
        <end position="491"/>
    </location>
</feature>
<organism evidence="3 4">
    <name type="scientific">Dethiobacter alkaliphilus AHT 1</name>
    <dbReference type="NCBI Taxonomy" id="555088"/>
    <lineage>
        <taxon>Bacteria</taxon>
        <taxon>Bacillati</taxon>
        <taxon>Bacillota</taxon>
        <taxon>Dethiobacteria</taxon>
        <taxon>Dethiobacterales</taxon>
        <taxon>Dethiobacteraceae</taxon>
        <taxon>Dethiobacter</taxon>
    </lineage>
</organism>
<dbReference type="OrthoDB" id="9814800at2"/>
<evidence type="ECO:0000313" key="3">
    <source>
        <dbReference type="EMBL" id="EEG78081.1"/>
    </source>
</evidence>
<dbReference type="Gene3D" id="1.10.1130.10">
    <property type="entry name" value="Flavocytochrome C3, Chain A"/>
    <property type="match status" value="1"/>
</dbReference>
<sequence>MKKLVLAIILLLLLLAVGSVHASGYQEMPVIWEATCWSCHDEYVPVLQSQWSTNPIVRGEHPVQSPCLGCHNMNVQQSPRYRYCTVCHYPGGSLGINNYFSWRHTTDGRQGFLNLPNVRHDMAAAHESGDEVCLGCHAGTLTSEHYRENRTDRYGDPVTCDTCHTGSGLADRLETDDTLRIEKDRNYQLEWSDTYYAPAGEAINRIRITHALNRGNSMEVHALYNGNWGIVYYRTSGVVDRWFDLPYPATAIRARMHAPYSAPEDMWGVDVPEVELAATPTNTPRYASVLEAVTEKDTSCGSCHDLSNIEGHPEHSVSLNSSCASCHGTSMSEEEVRHQDDCGSCHNSDNALVREAIRVNRTDCFSCHTSAHGVRTVSAPPGDIPLDARFNWSIPEAVAIWQQEEWFPEGTLGAAGLVVYSNRLPLVGEDVFNDVAAALAEKGWQLGEQAEVAGFVFGNFEKQGRVCLVWCGDFPGGGSGAEGIRIFIAYE</sequence>
<dbReference type="PANTHER" id="PTHR35038:SF6">
    <property type="entry name" value="SURFACE LOCALIZED DECAHEME CYTOCHROME C LIPOPROTEIN"/>
    <property type="match status" value="1"/>
</dbReference>